<protein>
    <submittedName>
        <fullName evidence="2">Uncharacterized protein</fullName>
    </submittedName>
</protein>
<dbReference type="AlphaFoldDB" id="A0A391P0Z7"/>
<evidence type="ECO:0000313" key="2">
    <source>
        <dbReference type="EMBL" id="GCA64778.1"/>
    </source>
</evidence>
<proteinExistence type="predicted"/>
<feature type="region of interest" description="Disordered" evidence="1">
    <location>
        <begin position="1"/>
        <end position="51"/>
    </location>
</feature>
<reference evidence="2 3" key="1">
    <citation type="journal article" date="2018" name="PLoS ONE">
        <title>The draft genome of Kipferlia bialata reveals reductive genome evolution in fornicate parasites.</title>
        <authorList>
            <person name="Tanifuji G."/>
            <person name="Takabayashi S."/>
            <person name="Kume K."/>
            <person name="Takagi M."/>
            <person name="Nakayama T."/>
            <person name="Kamikawa R."/>
            <person name="Inagaki Y."/>
            <person name="Hashimoto T."/>
        </authorList>
    </citation>
    <scope>NUCLEOTIDE SEQUENCE [LARGE SCALE GENOMIC DNA]</scope>
    <source>
        <strain evidence="2">NY0173</strain>
    </source>
</reference>
<dbReference type="Proteomes" id="UP000265618">
    <property type="component" value="Unassembled WGS sequence"/>
</dbReference>
<keyword evidence="3" id="KW-1185">Reference proteome</keyword>
<gene>
    <name evidence="2" type="ORF">KIPB_015361</name>
</gene>
<name>A0A391P0Z7_9EUKA</name>
<accession>A0A391P0Z7</accession>
<evidence type="ECO:0000313" key="3">
    <source>
        <dbReference type="Proteomes" id="UP000265618"/>
    </source>
</evidence>
<evidence type="ECO:0000256" key="1">
    <source>
        <dbReference type="SAM" id="MobiDB-lite"/>
    </source>
</evidence>
<sequence>MRDDAGQKASEEPDGSSEAQGVVRAPEAKRPADSEESEESPEERDSLEGLRRGIHNVARGIGDQMKFGLRGQVSRLQTGTKGHVRVRVRVRSYGARLCQEGTGASSWGPDTSEDRGEIAFTGVGPIPRSGPLVDVAKELDSMVVELSALERSRTDVGVSRFPTRGNVSIDIAYECTDNGWGPEKGWECPRCQLVRGEAVCPGCGAVAPAGGVARPRERQECEVPLEWTEGGVPVYKEVKGREFE</sequence>
<organism evidence="2 3">
    <name type="scientific">Kipferlia bialata</name>
    <dbReference type="NCBI Taxonomy" id="797122"/>
    <lineage>
        <taxon>Eukaryota</taxon>
        <taxon>Metamonada</taxon>
        <taxon>Carpediemonas-like organisms</taxon>
        <taxon>Kipferlia</taxon>
    </lineage>
</organism>
<comment type="caution">
    <text evidence="2">The sequence shown here is derived from an EMBL/GenBank/DDBJ whole genome shotgun (WGS) entry which is preliminary data.</text>
</comment>
<dbReference type="EMBL" id="BDIP01008549">
    <property type="protein sequence ID" value="GCA64778.1"/>
    <property type="molecule type" value="Genomic_DNA"/>
</dbReference>
<feature type="compositionally biased region" description="Basic and acidic residues" evidence="1">
    <location>
        <begin position="1"/>
        <end position="11"/>
    </location>
</feature>